<keyword evidence="3" id="KW-1185">Reference proteome</keyword>
<dbReference type="SUPFAM" id="SSF53850">
    <property type="entry name" value="Periplasmic binding protein-like II"/>
    <property type="match status" value="1"/>
</dbReference>
<gene>
    <name evidence="2" type="ORF">K0U00_10450</name>
</gene>
<evidence type="ECO:0000313" key="2">
    <source>
        <dbReference type="EMBL" id="MBW7454451.1"/>
    </source>
</evidence>
<dbReference type="InterPro" id="IPR006059">
    <property type="entry name" value="SBP"/>
</dbReference>
<protein>
    <submittedName>
        <fullName evidence="2">ABC transporter substrate-binding protein</fullName>
    </submittedName>
</protein>
<dbReference type="Pfam" id="PF01547">
    <property type="entry name" value="SBP_bac_1"/>
    <property type="match status" value="1"/>
</dbReference>
<feature type="signal peptide" evidence="1">
    <location>
        <begin position="1"/>
        <end position="20"/>
    </location>
</feature>
<dbReference type="PANTHER" id="PTHR43649">
    <property type="entry name" value="ARABINOSE-BINDING PROTEIN-RELATED"/>
    <property type="match status" value="1"/>
</dbReference>
<comment type="caution">
    <text evidence="2">The sequence shown here is derived from an EMBL/GenBank/DDBJ whole genome shotgun (WGS) entry which is preliminary data.</text>
</comment>
<feature type="chain" id="PRO_5045129063" evidence="1">
    <location>
        <begin position="21"/>
        <end position="444"/>
    </location>
</feature>
<dbReference type="RefSeq" id="WP_210040126.1">
    <property type="nucleotide sequence ID" value="NZ_JBHLVU010000007.1"/>
</dbReference>
<sequence>MRKWMCIILILMTITTSACSSGDSGETAGNEKTATKEDKTVVTLSIQQASPFYETLEKKFEEKYPDIDLQIKAYLQAGEQVDSANYEKYQKTMNTELLSGKGADIYEISRLPFEEYVSKQLFLNMDDLMEQDKTLDKSDLEMNILNAIKMNGGTYAIPSGFSLRAFVGDGSVLENANIDDKNWTWDEFTEIAKQIIQKEQENGNANRYAIADYPPDVLLQEMVVDHYPEFVDSAAKKAMFDSPVFLDTMQQIKKMYDDKVMTAGSAEVGKQIFFSTVVQSPADLINGPHALFSSPKLLQKPHAQGQSGGMRIIPMSQFAIQAKSQVQEEAWKLIAFLLSAEGQSLQDREGFSLLKSVNEKTLNDIQQQVKSGTYKLADGKAVQVSDEEFTRFKQLIDTADNFAVLDGKVVSIVSEEGLTFFGGQKSAEEVAKLIQNRITTYLNE</sequence>
<dbReference type="Proteomes" id="UP001519887">
    <property type="component" value="Unassembled WGS sequence"/>
</dbReference>
<organism evidence="2 3">
    <name type="scientific">Paenibacillus sepulcri</name>
    <dbReference type="NCBI Taxonomy" id="359917"/>
    <lineage>
        <taxon>Bacteria</taxon>
        <taxon>Bacillati</taxon>
        <taxon>Bacillota</taxon>
        <taxon>Bacilli</taxon>
        <taxon>Bacillales</taxon>
        <taxon>Paenibacillaceae</taxon>
        <taxon>Paenibacillus</taxon>
    </lineage>
</organism>
<dbReference type="PANTHER" id="PTHR43649:SF17">
    <property type="entry name" value="ABC TRANSPORTER SOLUTE BINDING PROTEIN-SUGAR TRANSPORT"/>
    <property type="match status" value="1"/>
</dbReference>
<dbReference type="Gene3D" id="3.40.190.10">
    <property type="entry name" value="Periplasmic binding protein-like II"/>
    <property type="match status" value="1"/>
</dbReference>
<evidence type="ECO:0000256" key="1">
    <source>
        <dbReference type="SAM" id="SignalP"/>
    </source>
</evidence>
<name>A0ABS7C0M4_9BACL</name>
<evidence type="ECO:0000313" key="3">
    <source>
        <dbReference type="Proteomes" id="UP001519887"/>
    </source>
</evidence>
<proteinExistence type="predicted"/>
<accession>A0ABS7C0M4</accession>
<reference evidence="2 3" key="1">
    <citation type="submission" date="2021-07" db="EMBL/GenBank/DDBJ databases">
        <title>Paenibacillus radiodurans sp. nov., isolated from the southeastern edge of Tengger Desert.</title>
        <authorList>
            <person name="Zhang G."/>
        </authorList>
    </citation>
    <scope>NUCLEOTIDE SEQUENCE [LARGE SCALE GENOMIC DNA]</scope>
    <source>
        <strain evidence="2 3">CCM 7311</strain>
    </source>
</reference>
<dbReference type="InterPro" id="IPR050490">
    <property type="entry name" value="Bact_solute-bd_prot1"/>
</dbReference>
<keyword evidence="1" id="KW-0732">Signal</keyword>
<dbReference type="PROSITE" id="PS51257">
    <property type="entry name" value="PROKAR_LIPOPROTEIN"/>
    <property type="match status" value="1"/>
</dbReference>
<dbReference type="EMBL" id="JAHZIK010000202">
    <property type="protein sequence ID" value="MBW7454451.1"/>
    <property type="molecule type" value="Genomic_DNA"/>
</dbReference>